<proteinExistence type="predicted"/>
<reference evidence="4" key="1">
    <citation type="submission" date="2011-11" db="EMBL/GenBank/DDBJ databases">
        <title>Improved High-Quality Draft sequence of Desulfovibrio sp. U5L.</title>
        <authorList>
            <consortium name="US DOE Joint Genome Institute"/>
            <person name="Lucas S."/>
            <person name="Han J."/>
            <person name="Lapidus A."/>
            <person name="Cheng J.-F."/>
            <person name="Goodwin L."/>
            <person name="Pitluck S."/>
            <person name="Peters L."/>
            <person name="Ovchinnikova G."/>
            <person name="Held B."/>
            <person name="Detter J.C."/>
            <person name="Han C."/>
            <person name="Tapia R."/>
            <person name="Land M."/>
            <person name="Hauser L."/>
            <person name="Kyrpides N."/>
            <person name="Ivanova N."/>
            <person name="Pagani I."/>
            <person name="Gabster J."/>
            <person name="Walker C."/>
            <person name="Stolyar S."/>
            <person name="Stahl D."/>
            <person name="Arkin A."/>
            <person name="Dehal P."/>
            <person name="Hazen T."/>
            <person name="Woyke T."/>
        </authorList>
    </citation>
    <scope>NUCLEOTIDE SEQUENCE [LARGE SCALE GENOMIC DNA]</scope>
    <source>
        <strain evidence="4">U5L</strain>
    </source>
</reference>
<dbReference type="PANTHER" id="PTHR41244:SF1">
    <property type="entry name" value="GLYCOSYLTRANSFERASE"/>
    <property type="match status" value="1"/>
</dbReference>
<protein>
    <submittedName>
        <fullName evidence="4">Lipopolysaccharide biosynthesis protein</fullName>
    </submittedName>
</protein>
<evidence type="ECO:0000259" key="3">
    <source>
        <dbReference type="Pfam" id="PF13439"/>
    </source>
</evidence>
<dbReference type="Gene3D" id="3.90.550.10">
    <property type="entry name" value="Spore Coat Polysaccharide Biosynthesis Protein SpsA, Chain A"/>
    <property type="match status" value="1"/>
</dbReference>
<dbReference type="Gene3D" id="3.40.50.2000">
    <property type="entry name" value="Glycogen Phosphorylase B"/>
    <property type="match status" value="2"/>
</dbReference>
<dbReference type="Pfam" id="PF13439">
    <property type="entry name" value="Glyco_transf_4"/>
    <property type="match status" value="1"/>
</dbReference>
<dbReference type="PANTHER" id="PTHR41244">
    <property type="entry name" value="RHAMNAN SYNTHESIS F"/>
    <property type="match status" value="1"/>
</dbReference>
<accession>I2Q7R8</accession>
<dbReference type="InterPro" id="IPR032719">
    <property type="entry name" value="WbsX"/>
</dbReference>
<feature type="domain" description="Glycosyl transferase family 1" evidence="1">
    <location>
        <begin position="604"/>
        <end position="770"/>
    </location>
</feature>
<feature type="domain" description="Glycosyltransferase 2-like" evidence="2">
    <location>
        <begin position="800"/>
        <end position="921"/>
    </location>
</feature>
<dbReference type="eggNOG" id="COG0438">
    <property type="taxonomic scope" value="Bacteria"/>
</dbReference>
<evidence type="ECO:0000259" key="2">
    <source>
        <dbReference type="Pfam" id="PF00535"/>
    </source>
</evidence>
<dbReference type="STRING" id="596152.DesU5LDRAFT_0105"/>
<sequence>MHPTKFYRLFQQFIFFSRHYGLRRAISATGCYVKRRLPWGRSPQGSGGLDLAVSTIPYESQASLTPPPGPIKLLAYYLPQFHPIPENNQWWGEGFTEWINVARAKPLYPGHNQPDLPGPLGFYDLRLPEILRQQVRMAKQHGIYGFCFHYYWFSGKRLLELPLDRFLEDDCCDMPFCLNWANENWTRRWDGRDQEILMQQRHCPEDDRAIMTDLLRYFADPRYIRVEGRPVLLVYHAGLLPDMAATLERWRDVCREKGEAAPYFVMVQSFANHDPHKYGFDAAAQFPPHLAHDPQGFDKTTIEGISPLFCGHVIAYEEMARKTLAGFTESFPLFPCVCPSWDNTPRRGESATIYAGSTPEKYAAWLHAACDHAVRTLPEDRAFVFVNAWNEWAEGAHLEPGQNHGYAFLNATSQVLADMAGAGRALSDPALRLRIVFISHDAARAGAQKLLLEHMRWLSWHAAVDMRLILLEDGPLRQSFEAVCPVLICGEKDLAAVDFHAFCGQPDLIFGNTAVAAAAYPFLAALNVPIITHVHELEQSLQKFAGQSVLEKMRRYTHRYVAASEAVRRNLIASHGVAPENVRTVDAFITPAPVPELRDRGLVRRDLGLPQNALLVLGCGSRDWRKGVDLFVEVARRVLAKPECPPVTFVWVGGGHDPSIPDPRELAHRYGLDASVCLVGERDNPLPYFLAADLFLLSSREDPFPLVCLEAASCGTPILCFDEAGGMPDFVRLGGGVVVPREDVEAMARETGRLLLHGTERERLGRVAREKLLAYHTTAAAAPHLLAYCRETAGKPHPVSVIVPNYNYAPYLNERLASIFSQTFQDFEVVILDDASTDDSLTVLAPWTQKAAVRLVAATQNSGNVFVQWRKGLELAKGAFLWIAEADDTAAPHFLASMLPTLSRPDVTLAYSIPRVIDGSGTVAEEFDYRRSYLAYASEDRWRESYVVAGEDEIREALAIANCIPNVSAAVFRIPPSELIEACQAYRCSGDWLFYLLLADRGKVAYVHGNLAFHRRHDNSVVAKDHQAKGLLLREEMRQLHQLAEERFGPLPEETVTRMRRFFDSL</sequence>
<organism evidence="4">
    <name type="scientific">Desulfovibrio sp. U5L</name>
    <dbReference type="NCBI Taxonomy" id="596152"/>
    <lineage>
        <taxon>Bacteria</taxon>
        <taxon>Pseudomonadati</taxon>
        <taxon>Thermodesulfobacteriota</taxon>
        <taxon>Desulfovibrionia</taxon>
        <taxon>Desulfovibrionales</taxon>
        <taxon>Desulfovibrionaceae</taxon>
        <taxon>Desulfovibrio</taxon>
    </lineage>
</organism>
<dbReference type="SUPFAM" id="SSF53756">
    <property type="entry name" value="UDP-Glycosyltransferase/glycogen phosphorylase"/>
    <property type="match status" value="1"/>
</dbReference>
<dbReference type="EMBL" id="JH600067">
    <property type="protein sequence ID" value="EIG55824.1"/>
    <property type="molecule type" value="Genomic_DNA"/>
</dbReference>
<dbReference type="SUPFAM" id="SSF53448">
    <property type="entry name" value="Nucleotide-diphospho-sugar transferases"/>
    <property type="match status" value="1"/>
</dbReference>
<dbReference type="CDD" id="cd11579">
    <property type="entry name" value="Glyco_tran_WbsX"/>
    <property type="match status" value="1"/>
</dbReference>
<evidence type="ECO:0000259" key="1">
    <source>
        <dbReference type="Pfam" id="PF00534"/>
    </source>
</evidence>
<feature type="domain" description="Glycosyltransferase subfamily 4-like N-terminal" evidence="3">
    <location>
        <begin position="505"/>
        <end position="585"/>
    </location>
</feature>
<dbReference type="Pfam" id="PF14307">
    <property type="entry name" value="Glyco_tran_WbsX"/>
    <property type="match status" value="1"/>
</dbReference>
<dbReference type="Pfam" id="PF00535">
    <property type="entry name" value="Glycos_transf_2"/>
    <property type="match status" value="1"/>
</dbReference>
<dbReference type="InterPro" id="IPR029044">
    <property type="entry name" value="Nucleotide-diphossugar_trans"/>
</dbReference>
<dbReference type="InterPro" id="IPR028098">
    <property type="entry name" value="Glyco_trans_4-like_N"/>
</dbReference>
<dbReference type="Gene3D" id="3.20.20.80">
    <property type="entry name" value="Glycosidases"/>
    <property type="match status" value="1"/>
</dbReference>
<dbReference type="InterPro" id="IPR001296">
    <property type="entry name" value="Glyco_trans_1"/>
</dbReference>
<dbReference type="InterPro" id="IPR001173">
    <property type="entry name" value="Glyco_trans_2-like"/>
</dbReference>
<evidence type="ECO:0000313" key="4">
    <source>
        <dbReference type="EMBL" id="EIG55824.1"/>
    </source>
</evidence>
<gene>
    <name evidence="4" type="ORF">DesU5LDRAFT_0105</name>
</gene>
<dbReference type="GO" id="GO:0016757">
    <property type="term" value="F:glycosyltransferase activity"/>
    <property type="evidence" value="ECO:0007669"/>
    <property type="project" value="InterPro"/>
</dbReference>
<dbReference type="Pfam" id="PF00534">
    <property type="entry name" value="Glycos_transf_1"/>
    <property type="match status" value="1"/>
</dbReference>
<dbReference type="AlphaFoldDB" id="I2Q7R8"/>
<dbReference type="OrthoDB" id="8666056at2"/>
<dbReference type="HOGENOM" id="CLU_280157_0_0_7"/>
<dbReference type="eggNOG" id="COG1216">
    <property type="taxonomic scope" value="Bacteria"/>
</dbReference>
<name>I2Q7R8_9BACT</name>
<dbReference type="CDD" id="cd03801">
    <property type="entry name" value="GT4_PimA-like"/>
    <property type="match status" value="1"/>
</dbReference>